<dbReference type="Gene3D" id="3.30.420.10">
    <property type="entry name" value="Ribonuclease H-like superfamily/Ribonuclease H"/>
    <property type="match status" value="1"/>
</dbReference>
<dbReference type="PANTHER" id="PTHR46889:SF4">
    <property type="entry name" value="TRANSPOSASE INSO FOR INSERTION SEQUENCE ELEMENT IS911B-RELATED"/>
    <property type="match status" value="1"/>
</dbReference>
<feature type="domain" description="Integrase catalytic" evidence="3">
    <location>
        <begin position="60"/>
        <end position="222"/>
    </location>
</feature>
<keyword evidence="2" id="KW-1133">Transmembrane helix</keyword>
<dbReference type="InterPro" id="IPR001584">
    <property type="entry name" value="Integrase_cat-core"/>
</dbReference>
<dbReference type="InterPro" id="IPR036397">
    <property type="entry name" value="RNaseH_sf"/>
</dbReference>
<dbReference type="EMBL" id="JBIRPU010000001">
    <property type="protein sequence ID" value="MFI0791602.1"/>
    <property type="molecule type" value="Genomic_DNA"/>
</dbReference>
<gene>
    <name evidence="4" type="ORF">ACH4OY_02705</name>
</gene>
<reference evidence="4 5" key="1">
    <citation type="submission" date="2024-10" db="EMBL/GenBank/DDBJ databases">
        <title>The Natural Products Discovery Center: Release of the First 8490 Sequenced Strains for Exploring Actinobacteria Biosynthetic Diversity.</title>
        <authorList>
            <person name="Kalkreuter E."/>
            <person name="Kautsar S.A."/>
            <person name="Yang D."/>
            <person name="Bader C.D."/>
            <person name="Teijaro C.N."/>
            <person name="Fluegel L."/>
            <person name="Davis C.M."/>
            <person name="Simpson J.R."/>
            <person name="Lauterbach L."/>
            <person name="Steele A.D."/>
            <person name="Gui C."/>
            <person name="Meng S."/>
            <person name="Li G."/>
            <person name="Viehrig K."/>
            <person name="Ye F."/>
            <person name="Su P."/>
            <person name="Kiefer A.F."/>
            <person name="Nichols A."/>
            <person name="Cepeda A.J."/>
            <person name="Yan W."/>
            <person name="Fan B."/>
            <person name="Jiang Y."/>
            <person name="Adhikari A."/>
            <person name="Zheng C.-J."/>
            <person name="Schuster L."/>
            <person name="Cowan T.M."/>
            <person name="Smanski M.J."/>
            <person name="Chevrette M.G."/>
            <person name="De Carvalho L.P.S."/>
            <person name="Shen B."/>
        </authorList>
    </citation>
    <scope>NUCLEOTIDE SEQUENCE [LARGE SCALE GENOMIC DNA]</scope>
    <source>
        <strain evidence="4 5">NPDC021253</strain>
    </source>
</reference>
<evidence type="ECO:0000313" key="4">
    <source>
        <dbReference type="EMBL" id="MFI0791602.1"/>
    </source>
</evidence>
<feature type="compositionally biased region" description="Polar residues" evidence="1">
    <location>
        <begin position="256"/>
        <end position="271"/>
    </location>
</feature>
<name>A0ABW7SH91_9ACTN</name>
<proteinExistence type="predicted"/>
<dbReference type="SUPFAM" id="SSF53098">
    <property type="entry name" value="Ribonuclease H-like"/>
    <property type="match status" value="1"/>
</dbReference>
<dbReference type="PANTHER" id="PTHR46889">
    <property type="entry name" value="TRANSPOSASE INSF FOR INSERTION SEQUENCE IS3B-RELATED"/>
    <property type="match status" value="1"/>
</dbReference>
<dbReference type="Proteomes" id="UP001611075">
    <property type="component" value="Unassembled WGS sequence"/>
</dbReference>
<evidence type="ECO:0000256" key="2">
    <source>
        <dbReference type="SAM" id="Phobius"/>
    </source>
</evidence>
<evidence type="ECO:0000313" key="5">
    <source>
        <dbReference type="Proteomes" id="UP001611075"/>
    </source>
</evidence>
<protein>
    <submittedName>
        <fullName evidence="4">Transposase</fullName>
    </submittedName>
</protein>
<keyword evidence="2" id="KW-0472">Membrane</keyword>
<dbReference type="InterPro" id="IPR050900">
    <property type="entry name" value="Transposase_IS3/IS150/IS904"/>
</dbReference>
<dbReference type="Pfam" id="PF00665">
    <property type="entry name" value="rve"/>
    <property type="match status" value="1"/>
</dbReference>
<feature type="compositionally biased region" description="Pro residues" evidence="1">
    <location>
        <begin position="229"/>
        <end position="241"/>
    </location>
</feature>
<sequence length="271" mass="29991">MLDSDRFVDTTPTEAFATLLDGGVYLASISTLYRILRANNQIADRRRQARHPTRARPELTATGPGQVFTWDITKLPGPAKGVYYDAYVMIDIWSRYVVGHHVAATESAEIAHDFIIEVITTHGVPQVVHADRGTSMTSKRVATLLADLHVTRSHSRPRVSNDNPFSEAAFKTVKYHPTFPERFGSLADARTFCDTFFCWYNHEHHHTGIGLHTPPTSTTATPKLNRPYAPTPSTPPGPPTPNASRADPDPKRYTCPTPSGSTHPNPQPINC</sequence>
<feature type="transmembrane region" description="Helical" evidence="2">
    <location>
        <begin position="15"/>
        <end position="36"/>
    </location>
</feature>
<feature type="region of interest" description="Disordered" evidence="1">
    <location>
        <begin position="208"/>
        <end position="271"/>
    </location>
</feature>
<dbReference type="PROSITE" id="PS50994">
    <property type="entry name" value="INTEGRASE"/>
    <property type="match status" value="1"/>
</dbReference>
<organism evidence="4 5">
    <name type="scientific">Micromonospora rubida</name>
    <dbReference type="NCBI Taxonomy" id="2697657"/>
    <lineage>
        <taxon>Bacteria</taxon>
        <taxon>Bacillati</taxon>
        <taxon>Actinomycetota</taxon>
        <taxon>Actinomycetes</taxon>
        <taxon>Micromonosporales</taxon>
        <taxon>Micromonosporaceae</taxon>
        <taxon>Micromonospora</taxon>
    </lineage>
</organism>
<keyword evidence="5" id="KW-1185">Reference proteome</keyword>
<dbReference type="RefSeq" id="WP_387026520.1">
    <property type="nucleotide sequence ID" value="NZ_JBIRPU010000001.1"/>
</dbReference>
<accession>A0ABW7SH91</accession>
<evidence type="ECO:0000256" key="1">
    <source>
        <dbReference type="SAM" id="MobiDB-lite"/>
    </source>
</evidence>
<dbReference type="InterPro" id="IPR012337">
    <property type="entry name" value="RNaseH-like_sf"/>
</dbReference>
<comment type="caution">
    <text evidence="4">The sequence shown here is derived from an EMBL/GenBank/DDBJ whole genome shotgun (WGS) entry which is preliminary data.</text>
</comment>
<evidence type="ECO:0000259" key="3">
    <source>
        <dbReference type="PROSITE" id="PS50994"/>
    </source>
</evidence>
<keyword evidence="2" id="KW-0812">Transmembrane</keyword>